<protein>
    <submittedName>
        <fullName evidence="3">Uncharacterized protein</fullName>
    </submittedName>
</protein>
<sequence length="103" mass="11761">MTTITVRIYTPLNENLEKISYQTGILKSSLILYAINDIIRNSKVNELQSISYKSDDTVRSTLRIPGVLKELLEKTAKENNLSINSLINNVVHSFCISDWLIYL</sequence>
<dbReference type="EMBL" id="CAADAN010000010">
    <property type="protein sequence ID" value="VFD33573.1"/>
    <property type="molecule type" value="Genomic_DNA"/>
</dbReference>
<dbReference type="InterPro" id="IPR010985">
    <property type="entry name" value="Ribbon_hlx_hlx"/>
</dbReference>
<accession>A0A069B0H5</accession>
<evidence type="ECO:0000313" key="6">
    <source>
        <dbReference type="Proteomes" id="UP000189137"/>
    </source>
</evidence>
<evidence type="ECO:0000313" key="3">
    <source>
        <dbReference type="EMBL" id="CDT68651.1"/>
    </source>
</evidence>
<dbReference type="GO" id="GO:0006355">
    <property type="term" value="P:regulation of DNA-templated transcription"/>
    <property type="evidence" value="ECO:0007669"/>
    <property type="project" value="InterPro"/>
</dbReference>
<proteinExistence type="predicted"/>
<dbReference type="Proteomes" id="UP000411588">
    <property type="component" value="Unassembled WGS sequence"/>
</dbReference>
<dbReference type="RefSeq" id="WP_022619884.1">
    <property type="nucleotide sequence ID" value="NZ_BIOU01000047.1"/>
</dbReference>
<evidence type="ECO:0000313" key="7">
    <source>
        <dbReference type="Proteomes" id="UP000411588"/>
    </source>
</evidence>
<reference evidence="3" key="1">
    <citation type="submission" date="2014-07" db="EMBL/GenBank/DDBJ databases">
        <authorList>
            <person name="Monot Marc"/>
        </authorList>
    </citation>
    <scope>NUCLEOTIDE SEQUENCE</scope>
    <source>
        <strain evidence="3">7032989</strain>
        <strain evidence="1">7032994</strain>
    </source>
</reference>
<evidence type="ECO:0000313" key="5">
    <source>
        <dbReference type="EMBL" id="VFD33573.1"/>
    </source>
</evidence>
<dbReference type="EMBL" id="LK933338">
    <property type="protein sequence ID" value="CDT68651.1"/>
    <property type="molecule type" value="Genomic_DNA"/>
</dbReference>
<dbReference type="EMBL" id="LK932522">
    <property type="protein sequence ID" value="CDS88274.1"/>
    <property type="molecule type" value="Genomic_DNA"/>
</dbReference>
<evidence type="ECO:0000313" key="1">
    <source>
        <dbReference type="EMBL" id="CDS82860.1"/>
    </source>
</evidence>
<name>A0A069B0H5_CLODI</name>
<dbReference type="EMBL" id="LK932324">
    <property type="protein sequence ID" value="CDS82860.1"/>
    <property type="molecule type" value="Genomic_DNA"/>
</dbReference>
<gene>
    <name evidence="3" type="ORF">BN1095_640028</name>
    <name evidence="2" type="ORF">BN1096_680006</name>
    <name evidence="1" type="ORF">BN1097_1190005</name>
    <name evidence="5" type="ORF">SAMEA1402399_02634</name>
    <name evidence="4" type="ORF">SAMEA3375112_03712</name>
</gene>
<reference evidence="4 6" key="2">
    <citation type="submission" date="2017-02" db="EMBL/GenBank/DDBJ databases">
        <authorList>
            <consortium name="Pathogen Informatics"/>
        </authorList>
    </citation>
    <scope>NUCLEOTIDE SEQUENCE [LARGE SCALE GENOMIC DNA]</scope>
    <source>
        <strain evidence="7">clo34</strain>
        <strain evidence="5">Clo34</strain>
        <strain evidence="4 6">VRECD0157</strain>
    </source>
</reference>
<dbReference type="EMBL" id="FUPS01000016">
    <property type="protein sequence ID" value="SJT10657.1"/>
    <property type="molecule type" value="Genomic_DNA"/>
</dbReference>
<evidence type="ECO:0000313" key="2">
    <source>
        <dbReference type="EMBL" id="CDS88274.1"/>
    </source>
</evidence>
<dbReference type="Proteomes" id="UP000189137">
    <property type="component" value="Unassembled WGS sequence"/>
</dbReference>
<dbReference type="PATRIC" id="fig|1496.842.peg.1753"/>
<dbReference type="SUPFAM" id="SSF47598">
    <property type="entry name" value="Ribbon-helix-helix"/>
    <property type="match status" value="1"/>
</dbReference>
<dbReference type="AlphaFoldDB" id="A0A069B0H5"/>
<evidence type="ECO:0000313" key="4">
    <source>
        <dbReference type="EMBL" id="SJT10657.1"/>
    </source>
</evidence>
<dbReference type="InterPro" id="IPR013321">
    <property type="entry name" value="Arc_rbn_hlx_hlx"/>
</dbReference>
<dbReference type="Gene3D" id="1.10.1220.10">
    <property type="entry name" value="Met repressor-like"/>
    <property type="match status" value="1"/>
</dbReference>
<organism evidence="3">
    <name type="scientific">Clostridioides difficile</name>
    <name type="common">Peptoclostridium difficile</name>
    <dbReference type="NCBI Taxonomy" id="1496"/>
    <lineage>
        <taxon>Bacteria</taxon>
        <taxon>Bacillati</taxon>
        <taxon>Bacillota</taxon>
        <taxon>Clostridia</taxon>
        <taxon>Peptostreptococcales</taxon>
        <taxon>Peptostreptococcaceae</taxon>
        <taxon>Clostridioides</taxon>
    </lineage>
</organism>